<evidence type="ECO:0000313" key="3">
    <source>
        <dbReference type="Proteomes" id="UP000219439"/>
    </source>
</evidence>
<dbReference type="AlphaFoldDB" id="A0A285PDS1"/>
<name>A0A285PDS1_9HYPH</name>
<proteinExistence type="predicted"/>
<sequence length="99" mass="11485">MTSFLDKAVPILSKEDLEKLHTGSLLSRLQKLRALEESESSSDWLASELPSAEEFVLFKETDAWRTAYDDLKSVLDAREHIPRGGKEKRREQAFKRKHR</sequence>
<gene>
    <name evidence="2" type="ORF">SAMN06265368_2468</name>
</gene>
<accession>A0A285PDS1</accession>
<protein>
    <submittedName>
        <fullName evidence="2">Uncharacterized protein</fullName>
    </submittedName>
</protein>
<feature type="region of interest" description="Disordered" evidence="1">
    <location>
        <begin position="79"/>
        <end position="99"/>
    </location>
</feature>
<keyword evidence="3" id="KW-1185">Reference proteome</keyword>
<dbReference type="RefSeq" id="WP_097153735.1">
    <property type="nucleotide sequence ID" value="NZ_OBEL01000002.1"/>
</dbReference>
<dbReference type="EMBL" id="OBEL01000002">
    <property type="protein sequence ID" value="SNZ19383.1"/>
    <property type="molecule type" value="Genomic_DNA"/>
</dbReference>
<reference evidence="2 3" key="1">
    <citation type="submission" date="2017-09" db="EMBL/GenBank/DDBJ databases">
        <authorList>
            <person name="Ehlers B."/>
            <person name="Leendertz F.H."/>
        </authorList>
    </citation>
    <scope>NUCLEOTIDE SEQUENCE [LARGE SCALE GENOMIC DNA]</scope>
    <source>
        <strain evidence="2 3">DSM 18289</strain>
    </source>
</reference>
<evidence type="ECO:0000256" key="1">
    <source>
        <dbReference type="SAM" id="MobiDB-lite"/>
    </source>
</evidence>
<evidence type="ECO:0000313" key="2">
    <source>
        <dbReference type="EMBL" id="SNZ19383.1"/>
    </source>
</evidence>
<organism evidence="2 3">
    <name type="scientific">Cohaesibacter gelatinilyticus</name>
    <dbReference type="NCBI Taxonomy" id="372072"/>
    <lineage>
        <taxon>Bacteria</taxon>
        <taxon>Pseudomonadati</taxon>
        <taxon>Pseudomonadota</taxon>
        <taxon>Alphaproteobacteria</taxon>
        <taxon>Hyphomicrobiales</taxon>
        <taxon>Cohaesibacteraceae</taxon>
    </lineage>
</organism>
<dbReference type="Proteomes" id="UP000219439">
    <property type="component" value="Unassembled WGS sequence"/>
</dbReference>